<evidence type="ECO:0000256" key="6">
    <source>
        <dbReference type="ARBA" id="ARBA00022989"/>
    </source>
</evidence>
<name>A0A348MKP7_UNCW3</name>
<evidence type="ECO:0000256" key="8">
    <source>
        <dbReference type="SAM" id="Phobius"/>
    </source>
</evidence>
<reference evidence="10 11" key="1">
    <citation type="journal article" date="2018" name="Nat. Biotechnol.">
        <title>A standardized bacterial taxonomy based on genome phylogeny substantially revises the tree of life.</title>
        <authorList>
            <person name="Parks D.H."/>
            <person name="Chuvochina M."/>
            <person name="Waite D.W."/>
            <person name="Rinke C."/>
            <person name="Skarshewski A."/>
            <person name="Chaumeil P.A."/>
            <person name="Hugenholtz P."/>
        </authorList>
    </citation>
    <scope>NUCLEOTIDE SEQUENCE [LARGE SCALE GENOMIC DNA]</scope>
    <source>
        <strain evidence="10">UBA7921</strain>
    </source>
</reference>
<dbReference type="EMBL" id="DMCX01000027">
    <property type="protein sequence ID" value="HAF07623.1"/>
    <property type="molecule type" value="Genomic_DNA"/>
</dbReference>
<dbReference type="GO" id="GO:0005886">
    <property type="term" value="C:plasma membrane"/>
    <property type="evidence" value="ECO:0007669"/>
    <property type="project" value="UniProtKB-SubCell"/>
</dbReference>
<evidence type="ECO:0000256" key="3">
    <source>
        <dbReference type="ARBA" id="ARBA00022676"/>
    </source>
</evidence>
<gene>
    <name evidence="10" type="ORF">DCG82_04375</name>
</gene>
<sequence>MLSSVQFSYFERILGFVKLDFDSNYFKMIIMQHIFNTEKKLLIIFIFIGLIWGILNFDILLNQGGDNGRYIMLGRSILEGKFMREVNTPAEELHKQYPPLFPLVLSFIMFIFGRENIFMMKVFSLIFYLLSILLFYLNLNFYFKKEKILKIFLVLIFIFAKNIVGWSSLVLSESLFIFLILSTLFFFNRFQQTNKISDYIIFLIFCTLSVFTRGNGVIVFLSTLIFLFLTKRNKLIPITFIFLILSQIWGFYLFLKTGHTSTYFQQVFYKNIYFPDAGKISFYNLIERIYFNTIIYFTKIIPGTFLGNVNSQLYYLPLKIIPIITFLGGLILCIRKKIYFETSLIIINLIVLILWPVYFSTERFFAPLFSLYLIISSFSIVWLTERKKSFLLLLYYIFLTYSILINFTINFVDVPKKVYALKNTDFNFRNDNKFRSELGVKLLFQTAIWAKDNTPKNCVIMSMKPELIYLYSDRKTVIFPYTDNDFVVINYMKNNRVDYIIFEDNPDQKRLTNLTINRFILKHKNAFSMVYTDLEVPLYSLLKVNKEVLIK</sequence>
<feature type="domain" description="Glycosyltransferase RgtA/B/C/D-like" evidence="9">
    <location>
        <begin position="98"/>
        <end position="241"/>
    </location>
</feature>
<dbReference type="PANTHER" id="PTHR33908">
    <property type="entry name" value="MANNOSYLTRANSFERASE YKCB-RELATED"/>
    <property type="match status" value="1"/>
</dbReference>
<evidence type="ECO:0000256" key="2">
    <source>
        <dbReference type="ARBA" id="ARBA00022475"/>
    </source>
</evidence>
<feature type="transmembrane region" description="Helical" evidence="8">
    <location>
        <begin position="390"/>
        <end position="412"/>
    </location>
</feature>
<feature type="transmembrane region" description="Helical" evidence="8">
    <location>
        <begin position="41"/>
        <end position="61"/>
    </location>
</feature>
<organism evidence="10 11">
    <name type="scientific">candidate division WOR-3 bacterium</name>
    <dbReference type="NCBI Taxonomy" id="2052148"/>
    <lineage>
        <taxon>Bacteria</taxon>
        <taxon>Bacteria division WOR-3</taxon>
    </lineage>
</organism>
<feature type="transmembrane region" description="Helical" evidence="8">
    <location>
        <begin position="339"/>
        <end position="358"/>
    </location>
</feature>
<feature type="transmembrane region" description="Helical" evidence="8">
    <location>
        <begin position="125"/>
        <end position="143"/>
    </location>
</feature>
<evidence type="ECO:0000256" key="5">
    <source>
        <dbReference type="ARBA" id="ARBA00022692"/>
    </source>
</evidence>
<dbReference type="Pfam" id="PF13231">
    <property type="entry name" value="PMT_2"/>
    <property type="match status" value="1"/>
</dbReference>
<dbReference type="InterPro" id="IPR038731">
    <property type="entry name" value="RgtA/B/C-like"/>
</dbReference>
<dbReference type="Proteomes" id="UP000262454">
    <property type="component" value="Unassembled WGS sequence"/>
</dbReference>
<dbReference type="InterPro" id="IPR050297">
    <property type="entry name" value="LipidA_mod_glycosyltrf_83"/>
</dbReference>
<feature type="transmembrane region" description="Helical" evidence="8">
    <location>
        <begin position="199"/>
        <end position="229"/>
    </location>
</feature>
<keyword evidence="2" id="KW-1003">Cell membrane</keyword>
<evidence type="ECO:0000256" key="1">
    <source>
        <dbReference type="ARBA" id="ARBA00004651"/>
    </source>
</evidence>
<comment type="subcellular location">
    <subcellularLocation>
        <location evidence="1">Cell membrane</location>
        <topology evidence="1">Multi-pass membrane protein</topology>
    </subcellularLocation>
</comment>
<dbReference type="GO" id="GO:0009103">
    <property type="term" value="P:lipopolysaccharide biosynthetic process"/>
    <property type="evidence" value="ECO:0007669"/>
    <property type="project" value="UniProtKB-ARBA"/>
</dbReference>
<feature type="transmembrane region" description="Helical" evidence="8">
    <location>
        <begin position="313"/>
        <end position="332"/>
    </location>
</feature>
<keyword evidence="4" id="KW-0808">Transferase</keyword>
<evidence type="ECO:0000313" key="10">
    <source>
        <dbReference type="EMBL" id="HAF07623.1"/>
    </source>
</evidence>
<evidence type="ECO:0000313" key="11">
    <source>
        <dbReference type="Proteomes" id="UP000262454"/>
    </source>
</evidence>
<evidence type="ECO:0000256" key="4">
    <source>
        <dbReference type="ARBA" id="ARBA00022679"/>
    </source>
</evidence>
<keyword evidence="3" id="KW-0328">Glycosyltransferase</keyword>
<evidence type="ECO:0000259" key="9">
    <source>
        <dbReference type="Pfam" id="PF13231"/>
    </source>
</evidence>
<proteinExistence type="predicted"/>
<feature type="transmembrane region" description="Helical" evidence="8">
    <location>
        <begin position="364"/>
        <end position="383"/>
    </location>
</feature>
<keyword evidence="7 8" id="KW-0472">Membrane</keyword>
<evidence type="ECO:0000256" key="7">
    <source>
        <dbReference type="ARBA" id="ARBA00023136"/>
    </source>
</evidence>
<keyword evidence="6 8" id="KW-1133">Transmembrane helix</keyword>
<accession>A0A348MKP7</accession>
<dbReference type="GO" id="GO:0016763">
    <property type="term" value="F:pentosyltransferase activity"/>
    <property type="evidence" value="ECO:0007669"/>
    <property type="project" value="TreeGrafter"/>
</dbReference>
<dbReference type="PANTHER" id="PTHR33908:SF11">
    <property type="entry name" value="MEMBRANE PROTEIN"/>
    <property type="match status" value="1"/>
</dbReference>
<dbReference type="AlphaFoldDB" id="A0A348MKP7"/>
<feature type="transmembrane region" description="Helical" evidence="8">
    <location>
        <begin position="235"/>
        <end position="255"/>
    </location>
</feature>
<feature type="transmembrane region" description="Helical" evidence="8">
    <location>
        <begin position="163"/>
        <end position="187"/>
    </location>
</feature>
<protein>
    <recommendedName>
        <fullName evidence="9">Glycosyltransferase RgtA/B/C/D-like domain-containing protein</fullName>
    </recommendedName>
</protein>
<feature type="transmembrane region" description="Helical" evidence="8">
    <location>
        <begin position="289"/>
        <end position="307"/>
    </location>
</feature>
<keyword evidence="5 8" id="KW-0812">Transmembrane</keyword>
<comment type="caution">
    <text evidence="10">The sequence shown here is derived from an EMBL/GenBank/DDBJ whole genome shotgun (WGS) entry which is preliminary data.</text>
</comment>